<feature type="non-terminal residue" evidence="1">
    <location>
        <position position="1"/>
    </location>
</feature>
<evidence type="ECO:0000313" key="2">
    <source>
        <dbReference type="Proteomes" id="UP000800035"/>
    </source>
</evidence>
<dbReference type="EMBL" id="ML977034">
    <property type="protein sequence ID" value="KAF1949653.1"/>
    <property type="molecule type" value="Genomic_DNA"/>
</dbReference>
<feature type="non-terminal residue" evidence="1">
    <location>
        <position position="71"/>
    </location>
</feature>
<dbReference type="AlphaFoldDB" id="A0A6A5TAB9"/>
<organism evidence="1 2">
    <name type="scientific">Byssothecium circinans</name>
    <dbReference type="NCBI Taxonomy" id="147558"/>
    <lineage>
        <taxon>Eukaryota</taxon>
        <taxon>Fungi</taxon>
        <taxon>Dikarya</taxon>
        <taxon>Ascomycota</taxon>
        <taxon>Pezizomycotina</taxon>
        <taxon>Dothideomycetes</taxon>
        <taxon>Pleosporomycetidae</taxon>
        <taxon>Pleosporales</taxon>
        <taxon>Massarineae</taxon>
        <taxon>Massarinaceae</taxon>
        <taxon>Byssothecium</taxon>
    </lineage>
</organism>
<gene>
    <name evidence="1" type="ORF">CC80DRAFT_360617</name>
</gene>
<sequence length="71" mass="8180">AFTIHHVHSLLKAVKENFKLECSKTYVQLQRRYTSLTRENCGSVQALRAEIRRIHAKKLLLDPGCVTSEIE</sequence>
<protein>
    <submittedName>
        <fullName evidence="1">Uncharacterized protein</fullName>
    </submittedName>
</protein>
<evidence type="ECO:0000313" key="1">
    <source>
        <dbReference type="EMBL" id="KAF1949653.1"/>
    </source>
</evidence>
<dbReference type="OrthoDB" id="4363844at2759"/>
<dbReference type="Proteomes" id="UP000800035">
    <property type="component" value="Unassembled WGS sequence"/>
</dbReference>
<keyword evidence="2" id="KW-1185">Reference proteome</keyword>
<reference evidence="1" key="1">
    <citation type="journal article" date="2020" name="Stud. Mycol.">
        <title>101 Dothideomycetes genomes: a test case for predicting lifestyles and emergence of pathogens.</title>
        <authorList>
            <person name="Haridas S."/>
            <person name="Albert R."/>
            <person name="Binder M."/>
            <person name="Bloem J."/>
            <person name="Labutti K."/>
            <person name="Salamov A."/>
            <person name="Andreopoulos B."/>
            <person name="Baker S."/>
            <person name="Barry K."/>
            <person name="Bills G."/>
            <person name="Bluhm B."/>
            <person name="Cannon C."/>
            <person name="Castanera R."/>
            <person name="Culley D."/>
            <person name="Daum C."/>
            <person name="Ezra D."/>
            <person name="Gonzalez J."/>
            <person name="Henrissat B."/>
            <person name="Kuo A."/>
            <person name="Liang C."/>
            <person name="Lipzen A."/>
            <person name="Lutzoni F."/>
            <person name="Magnuson J."/>
            <person name="Mondo S."/>
            <person name="Nolan M."/>
            <person name="Ohm R."/>
            <person name="Pangilinan J."/>
            <person name="Park H.-J."/>
            <person name="Ramirez L."/>
            <person name="Alfaro M."/>
            <person name="Sun H."/>
            <person name="Tritt A."/>
            <person name="Yoshinaga Y."/>
            <person name="Zwiers L.-H."/>
            <person name="Turgeon B."/>
            <person name="Goodwin S."/>
            <person name="Spatafora J."/>
            <person name="Crous P."/>
            <person name="Grigoriev I."/>
        </authorList>
    </citation>
    <scope>NUCLEOTIDE SEQUENCE</scope>
    <source>
        <strain evidence="1">CBS 675.92</strain>
    </source>
</reference>
<accession>A0A6A5TAB9</accession>
<proteinExistence type="predicted"/>
<name>A0A6A5TAB9_9PLEO</name>